<evidence type="ECO:0000256" key="1">
    <source>
        <dbReference type="SAM" id="MobiDB-lite"/>
    </source>
</evidence>
<comment type="caution">
    <text evidence="2">The sequence shown here is derived from an EMBL/GenBank/DDBJ whole genome shotgun (WGS) entry which is preliminary data.</text>
</comment>
<proteinExistence type="predicted"/>
<feature type="region of interest" description="Disordered" evidence="1">
    <location>
        <begin position="99"/>
        <end position="168"/>
    </location>
</feature>
<gene>
    <name evidence="2" type="ORF">DB88DRAFT_473391</name>
</gene>
<dbReference type="EMBL" id="JAODAN010000006">
    <property type="protein sequence ID" value="KAK1923755.1"/>
    <property type="molecule type" value="Genomic_DNA"/>
</dbReference>
<organism evidence="2 3">
    <name type="scientific">Papiliotrema laurentii</name>
    <name type="common">Cryptococcus laurentii</name>
    <dbReference type="NCBI Taxonomy" id="5418"/>
    <lineage>
        <taxon>Eukaryota</taxon>
        <taxon>Fungi</taxon>
        <taxon>Dikarya</taxon>
        <taxon>Basidiomycota</taxon>
        <taxon>Agaricomycotina</taxon>
        <taxon>Tremellomycetes</taxon>
        <taxon>Tremellales</taxon>
        <taxon>Rhynchogastremaceae</taxon>
        <taxon>Papiliotrema</taxon>
    </lineage>
</organism>
<dbReference type="AlphaFoldDB" id="A0AAD9FLJ4"/>
<name>A0AAD9FLJ4_PAPLA</name>
<reference evidence="2" key="1">
    <citation type="submission" date="2023-02" db="EMBL/GenBank/DDBJ databases">
        <title>Identification and recombinant expression of a fungal hydrolase from Papiliotrema laurentii that hydrolyzes apple cutin and clears colloidal polyester polyurethane.</title>
        <authorList>
            <consortium name="DOE Joint Genome Institute"/>
            <person name="Roman V.A."/>
            <person name="Bojanowski C."/>
            <person name="Crable B.R."/>
            <person name="Wagner D.N."/>
            <person name="Hung C.S."/>
            <person name="Nadeau L.J."/>
            <person name="Schratz L."/>
            <person name="Haridas S."/>
            <person name="Pangilinan J."/>
            <person name="Lipzen A."/>
            <person name="Na H."/>
            <person name="Yan M."/>
            <person name="Ng V."/>
            <person name="Grigoriev I.V."/>
            <person name="Spatafora J.W."/>
            <person name="Barlow D."/>
            <person name="Biffinger J."/>
            <person name="Kelley-Loughnane N."/>
            <person name="Varaljay V.A."/>
            <person name="Crookes-Goodson W.J."/>
        </authorList>
    </citation>
    <scope>NUCLEOTIDE SEQUENCE</scope>
    <source>
        <strain evidence="2">5307AH</strain>
    </source>
</reference>
<protein>
    <submittedName>
        <fullName evidence="2">Uncharacterized protein</fullName>
    </submittedName>
</protein>
<evidence type="ECO:0000313" key="2">
    <source>
        <dbReference type="EMBL" id="KAK1923755.1"/>
    </source>
</evidence>
<dbReference type="Proteomes" id="UP001182556">
    <property type="component" value="Unassembled WGS sequence"/>
</dbReference>
<feature type="compositionally biased region" description="Basic and acidic residues" evidence="1">
    <location>
        <begin position="133"/>
        <end position="144"/>
    </location>
</feature>
<accession>A0AAD9FLJ4</accession>
<evidence type="ECO:0000313" key="3">
    <source>
        <dbReference type="Proteomes" id="UP001182556"/>
    </source>
</evidence>
<keyword evidence="3" id="KW-1185">Reference proteome</keyword>
<sequence>MSAAHSDDMDHLIRYSYSSHKDMGGPGIRDTFYRVGKAYRQYAYDETNGTLTIEPGKTNRPQQASASQMTHLLMRFCPKQPTETLRRFNADWCRRGATLSTNTDWGRGKPRLNSETTLFPAPYASTGTGSRSKKTERMRGRRAETAQASKRQRTRPPPSRTQGKAFPRSYGEMQRTWLSVLTSIGKSRYVSRSARAPPLTQLFIRLPTHTPKHLPSGTFGRSVKCSRFVHAHGRVHCLRSLQCRDIDRWEDIGAVLGVGRKEKR</sequence>